<comment type="caution">
    <text evidence="2">The sequence shown here is derived from an EMBL/GenBank/DDBJ whole genome shotgun (WGS) entry which is preliminary data.</text>
</comment>
<evidence type="ECO:0000313" key="3">
    <source>
        <dbReference type="Proteomes" id="UP000229056"/>
    </source>
</evidence>
<evidence type="ECO:0000256" key="1">
    <source>
        <dbReference type="SAM" id="Phobius"/>
    </source>
</evidence>
<gene>
    <name evidence="2" type="ORF">COT80_01250</name>
</gene>
<reference evidence="3" key="1">
    <citation type="submission" date="2017-09" db="EMBL/GenBank/DDBJ databases">
        <title>Depth-based differentiation of microbial function through sediment-hosted aquifers and enrichment of novel symbionts in the deep terrestrial subsurface.</title>
        <authorList>
            <person name="Probst A.J."/>
            <person name="Ladd B."/>
            <person name="Jarett J.K."/>
            <person name="Geller-Mcgrath D.E."/>
            <person name="Sieber C.M.K."/>
            <person name="Emerson J.B."/>
            <person name="Anantharaman K."/>
            <person name="Thomas B.C."/>
            <person name="Malmstrom R."/>
            <person name="Stieglmeier M."/>
            <person name="Klingl A."/>
            <person name="Woyke T."/>
            <person name="Ryan C.M."/>
            <person name="Banfield J.F."/>
        </authorList>
    </citation>
    <scope>NUCLEOTIDE SEQUENCE [LARGE SCALE GENOMIC DNA]</scope>
</reference>
<sequence>MAEIFKKIISKSKKENGFILVTTILVMSLMLVTAIYVVNFTITEMKISNSQAVAAKTYYLAEAGVNELIWKIQNNSATGEAFLNGTLNSSNDIIRNEVFGDSNASYQVSAINTVPAEAWIIATSTYQIAGKTSRRVVKYYITQATGDGSNWNYTVFAGGKGAQQNGNFTFTGSGLVLVSNGGRLHANQNLKVQGAEIIVNDGTISASNNILKVSGGKITLNNSTQSAPTSTIDVLPIDFDSDSPTSWKNRATITYTKDQFKNLPNNTTLNGIIYVSGDAEIIGKNMTINGVLVADEIKITSSGQTITVNADPVYGGGLLSEGDLKFTTSGGAVNVNGLIYSSDDLKITSSGTNFVINGGMAGFDATVTASGGAITLNFAPENFENVIDPTNNTNPPVIQIDHWEEQY</sequence>
<name>A0A2H0W6F2_9BACT</name>
<organism evidence="2 3">
    <name type="scientific">Candidatus Buchananbacteria bacterium CG10_big_fil_rev_8_21_14_0_10_33_19</name>
    <dbReference type="NCBI Taxonomy" id="1974525"/>
    <lineage>
        <taxon>Bacteria</taxon>
        <taxon>Candidatus Buchananiibacteriota</taxon>
    </lineage>
</organism>
<accession>A0A2H0W6F2</accession>
<dbReference type="AlphaFoldDB" id="A0A2H0W6F2"/>
<keyword evidence="1" id="KW-1133">Transmembrane helix</keyword>
<keyword evidence="1" id="KW-0472">Membrane</keyword>
<evidence type="ECO:0000313" key="2">
    <source>
        <dbReference type="EMBL" id="PIS06181.1"/>
    </source>
</evidence>
<dbReference type="Proteomes" id="UP000229056">
    <property type="component" value="Unassembled WGS sequence"/>
</dbReference>
<protein>
    <recommendedName>
        <fullName evidence="4">Type 4 fimbrial biogenesis protein PilX N-terminal domain-containing protein</fullName>
    </recommendedName>
</protein>
<keyword evidence="1" id="KW-0812">Transmembrane</keyword>
<evidence type="ECO:0008006" key="4">
    <source>
        <dbReference type="Google" id="ProtNLM"/>
    </source>
</evidence>
<dbReference type="EMBL" id="PEZY01000005">
    <property type="protein sequence ID" value="PIS06181.1"/>
    <property type="molecule type" value="Genomic_DNA"/>
</dbReference>
<feature type="transmembrane region" description="Helical" evidence="1">
    <location>
        <begin position="17"/>
        <end position="38"/>
    </location>
</feature>
<proteinExistence type="predicted"/>